<feature type="region of interest" description="Disordered" evidence="1">
    <location>
        <begin position="35"/>
        <end position="58"/>
    </location>
</feature>
<comment type="caution">
    <text evidence="2">The sequence shown here is derived from an EMBL/GenBank/DDBJ whole genome shotgun (WGS) entry which is preliminary data.</text>
</comment>
<gene>
    <name evidence="2" type="ORF">PHMEG_00013271</name>
</gene>
<dbReference type="Proteomes" id="UP000198211">
    <property type="component" value="Unassembled WGS sequence"/>
</dbReference>
<accession>A0A225W744</accession>
<dbReference type="STRING" id="4795.A0A225W744"/>
<reference evidence="3" key="1">
    <citation type="submission" date="2017-03" db="EMBL/GenBank/DDBJ databases">
        <title>Phytopthora megakarya and P. palmivora, two closely related causual agents of cacao black pod achieved similar genome size and gene model numbers by different mechanisms.</title>
        <authorList>
            <person name="Ali S."/>
            <person name="Shao J."/>
            <person name="Larry D.J."/>
            <person name="Kronmiller B."/>
            <person name="Shen D."/>
            <person name="Strem M.D."/>
            <person name="Melnick R.L."/>
            <person name="Guiltinan M.J."/>
            <person name="Tyler B.M."/>
            <person name="Meinhardt L.W."/>
            <person name="Bailey B.A."/>
        </authorList>
    </citation>
    <scope>NUCLEOTIDE SEQUENCE [LARGE SCALE GENOMIC DNA]</scope>
    <source>
        <strain evidence="3">zdho120</strain>
    </source>
</reference>
<name>A0A225W744_9STRA</name>
<feature type="compositionally biased region" description="Polar residues" evidence="1">
    <location>
        <begin position="270"/>
        <end position="279"/>
    </location>
</feature>
<organism evidence="2 3">
    <name type="scientific">Phytophthora megakarya</name>
    <dbReference type="NCBI Taxonomy" id="4795"/>
    <lineage>
        <taxon>Eukaryota</taxon>
        <taxon>Sar</taxon>
        <taxon>Stramenopiles</taxon>
        <taxon>Oomycota</taxon>
        <taxon>Peronosporomycetes</taxon>
        <taxon>Peronosporales</taxon>
        <taxon>Peronosporaceae</taxon>
        <taxon>Phytophthora</taxon>
    </lineage>
</organism>
<dbReference type="OrthoDB" id="91934at2759"/>
<evidence type="ECO:0008006" key="4">
    <source>
        <dbReference type="Google" id="ProtNLM"/>
    </source>
</evidence>
<feature type="region of interest" description="Disordered" evidence="1">
    <location>
        <begin position="269"/>
        <end position="297"/>
    </location>
</feature>
<evidence type="ECO:0000313" key="2">
    <source>
        <dbReference type="EMBL" id="OWZ13412.1"/>
    </source>
</evidence>
<dbReference type="EMBL" id="NBNE01001586">
    <property type="protein sequence ID" value="OWZ13412.1"/>
    <property type="molecule type" value="Genomic_DNA"/>
</dbReference>
<feature type="region of interest" description="Disordered" evidence="1">
    <location>
        <begin position="1"/>
        <end position="21"/>
    </location>
</feature>
<protein>
    <recommendedName>
        <fullName evidence="4">DDE Tnp4 domain-containing protein</fullName>
    </recommendedName>
</protein>
<sequence length="297" mass="33950">MVSSQSRRSQGTNHPLSATQVAHDVSILSQLDADRQAQRESMSSVVIDRSNDEIDSPSPVYHSFPREDAANITAMTNFASYEFKRLLGYLRNHLRDRWNRPMDVTYMFLTTLKHSGTWDVVADVFKIKPPTFQKMMLSFATVLSLYLYESREVHDGSVGSGGNASRNYPSARNFFGRLCTLWSMCSDKYRRDKGNFDILFKACIALTNFHVRNLPLRSPDGANYLNYLKRLHVIGNDARTKRLLVQRRYREKSKLRLRRLLAANVERVGGTTQSNSSGDEGSEDFLRRPSEAFFKTG</sequence>
<proteinExistence type="predicted"/>
<evidence type="ECO:0000313" key="3">
    <source>
        <dbReference type="Proteomes" id="UP000198211"/>
    </source>
</evidence>
<dbReference type="AlphaFoldDB" id="A0A225W744"/>
<feature type="compositionally biased region" description="Polar residues" evidence="1">
    <location>
        <begin position="1"/>
        <end position="20"/>
    </location>
</feature>
<evidence type="ECO:0000256" key="1">
    <source>
        <dbReference type="SAM" id="MobiDB-lite"/>
    </source>
</evidence>
<keyword evidence="3" id="KW-1185">Reference proteome</keyword>